<evidence type="ECO:0000256" key="1">
    <source>
        <dbReference type="ARBA" id="ARBA00005801"/>
    </source>
</evidence>
<protein>
    <submittedName>
        <fullName evidence="4">Type IV prepilin peptidase TadV/CpaA</fullName>
    </submittedName>
</protein>
<dbReference type="PANTHER" id="PTHR30487:SF0">
    <property type="entry name" value="PREPILIN LEADER PEPTIDASE_N-METHYLTRANSFERASE-RELATED"/>
    <property type="match status" value="1"/>
</dbReference>
<gene>
    <name evidence="4" type="ORF">LT85_3800</name>
</gene>
<accession>A0A0A1FDX6</accession>
<keyword evidence="5" id="KW-1185">Reference proteome</keyword>
<dbReference type="OrthoDB" id="5508079at2"/>
<keyword evidence="2" id="KW-0812">Transmembrane</keyword>
<dbReference type="Proteomes" id="UP000030302">
    <property type="component" value="Chromosome"/>
</dbReference>
<evidence type="ECO:0000256" key="2">
    <source>
        <dbReference type="SAM" id="Phobius"/>
    </source>
</evidence>
<feature type="transmembrane region" description="Helical" evidence="2">
    <location>
        <begin position="6"/>
        <end position="31"/>
    </location>
</feature>
<dbReference type="RefSeq" id="WP_038491925.1">
    <property type="nucleotide sequence ID" value="NZ_CP009962.1"/>
</dbReference>
<evidence type="ECO:0000259" key="3">
    <source>
        <dbReference type="Pfam" id="PF01478"/>
    </source>
</evidence>
<dbReference type="InterPro" id="IPR000045">
    <property type="entry name" value="Prepilin_IV_endopep_pep"/>
</dbReference>
<comment type="similarity">
    <text evidence="1">Belongs to the peptidase A24 family.</text>
</comment>
<dbReference type="GO" id="GO:0005886">
    <property type="term" value="C:plasma membrane"/>
    <property type="evidence" value="ECO:0007669"/>
    <property type="project" value="TreeGrafter"/>
</dbReference>
<feature type="transmembrane region" description="Helical" evidence="2">
    <location>
        <begin position="67"/>
        <end position="87"/>
    </location>
</feature>
<dbReference type="Gene3D" id="1.20.120.1220">
    <property type="match status" value="1"/>
</dbReference>
<name>A0A0A1FDX6_9BURK</name>
<feature type="transmembrane region" description="Helical" evidence="2">
    <location>
        <begin position="43"/>
        <end position="61"/>
    </location>
</feature>
<proteinExistence type="inferred from homology"/>
<dbReference type="STRING" id="279058.LT85_3800"/>
<dbReference type="AlphaFoldDB" id="A0A0A1FDX6"/>
<keyword evidence="2" id="KW-0472">Membrane</keyword>
<keyword evidence="2" id="KW-1133">Transmembrane helix</keyword>
<evidence type="ECO:0000313" key="4">
    <source>
        <dbReference type="EMBL" id="AIY42958.1"/>
    </source>
</evidence>
<dbReference type="EMBL" id="CP009962">
    <property type="protein sequence ID" value="AIY42958.1"/>
    <property type="molecule type" value="Genomic_DNA"/>
</dbReference>
<dbReference type="PANTHER" id="PTHR30487">
    <property type="entry name" value="TYPE 4 PREPILIN-LIKE PROTEINS LEADER PEPTIDE-PROCESSING ENZYME"/>
    <property type="match status" value="1"/>
</dbReference>
<dbReference type="GO" id="GO:0006465">
    <property type="term" value="P:signal peptide processing"/>
    <property type="evidence" value="ECO:0007669"/>
    <property type="project" value="TreeGrafter"/>
</dbReference>
<sequence>MQEFHALLELLSMLVTTPRTAVLFILLIVAAVSDFRTYKIPNWLTASGTIFGLAYSTVAPVSPQAGFLWAIEGLLLGLFMMLPFYALRATGAGDVKLMAMVGAFIGVPHIFYAVIFTFLAGGIAALGFALFHRTLGRMLNNVRSIVQVMTLSAIGGTRPDAGMAASNSVGKLPYGVSIGIGTVGYMVARQLGYL</sequence>
<dbReference type="GO" id="GO:0004190">
    <property type="term" value="F:aspartic-type endopeptidase activity"/>
    <property type="evidence" value="ECO:0007669"/>
    <property type="project" value="InterPro"/>
</dbReference>
<feature type="domain" description="Prepilin type IV endopeptidase peptidase" evidence="3">
    <location>
        <begin position="22"/>
        <end position="125"/>
    </location>
</feature>
<evidence type="ECO:0000313" key="5">
    <source>
        <dbReference type="Proteomes" id="UP000030302"/>
    </source>
</evidence>
<feature type="transmembrane region" description="Helical" evidence="2">
    <location>
        <begin position="99"/>
        <end position="131"/>
    </location>
</feature>
<dbReference type="Pfam" id="PF01478">
    <property type="entry name" value="Peptidase_A24"/>
    <property type="match status" value="1"/>
</dbReference>
<dbReference type="InterPro" id="IPR050882">
    <property type="entry name" value="Prepilin_peptidase/N-MTase"/>
</dbReference>
<reference evidence="5" key="1">
    <citation type="journal article" date="2014" name="Soil Biol. Biochem.">
        <title>Structure and function of bacterial communities in ageing soils: Insights from the Mendocino ecological staircase.</title>
        <authorList>
            <person name="Uroz S."/>
            <person name="Tech J.J."/>
            <person name="Sawaya N.A."/>
            <person name="Frey-Klett P."/>
            <person name="Leveau J.H.J."/>
        </authorList>
    </citation>
    <scope>NUCLEOTIDE SEQUENCE [LARGE SCALE GENOMIC DNA]</scope>
    <source>
        <strain evidence="5">Cal35</strain>
    </source>
</reference>
<organism evidence="4 5">
    <name type="scientific">Collimonas arenae</name>
    <dbReference type="NCBI Taxonomy" id="279058"/>
    <lineage>
        <taxon>Bacteria</taxon>
        <taxon>Pseudomonadati</taxon>
        <taxon>Pseudomonadota</taxon>
        <taxon>Betaproteobacteria</taxon>
        <taxon>Burkholderiales</taxon>
        <taxon>Oxalobacteraceae</taxon>
        <taxon>Collimonas</taxon>
    </lineage>
</organism>
<dbReference type="KEGG" id="care:LT85_3800"/>
<dbReference type="HOGENOM" id="CLU_057101_4_0_4"/>